<proteinExistence type="predicted"/>
<accession>J0X535</accession>
<evidence type="ECO:0000313" key="3">
    <source>
        <dbReference type="Proteomes" id="UP000002941"/>
    </source>
</evidence>
<evidence type="ECO:0000313" key="2">
    <source>
        <dbReference type="EMBL" id="EJF43751.1"/>
    </source>
</evidence>
<evidence type="ECO:0000256" key="1">
    <source>
        <dbReference type="SAM" id="Phobius"/>
    </source>
</evidence>
<organism evidence="2 3">
    <name type="scientific">Actinomyces massiliensis F0489</name>
    <dbReference type="NCBI Taxonomy" id="1125718"/>
    <lineage>
        <taxon>Bacteria</taxon>
        <taxon>Bacillati</taxon>
        <taxon>Actinomycetota</taxon>
        <taxon>Actinomycetes</taxon>
        <taxon>Actinomycetales</taxon>
        <taxon>Actinomycetaceae</taxon>
        <taxon>Actinomyces</taxon>
    </lineage>
</organism>
<reference evidence="2 3" key="1">
    <citation type="submission" date="2012-05" db="EMBL/GenBank/DDBJ databases">
        <authorList>
            <person name="Harkins D.M."/>
            <person name="Madupu R."/>
            <person name="Durkin A.S."/>
            <person name="Torralba M."/>
            <person name="Methe B."/>
            <person name="Sutton G.G."/>
            <person name="Nelson K.E."/>
        </authorList>
    </citation>
    <scope>NUCLEOTIDE SEQUENCE [LARGE SCALE GENOMIC DNA]</scope>
    <source>
        <strain evidence="2 3">F0489</strain>
    </source>
</reference>
<keyword evidence="1" id="KW-1133">Transmembrane helix</keyword>
<feature type="transmembrane region" description="Helical" evidence="1">
    <location>
        <begin position="95"/>
        <end position="115"/>
    </location>
</feature>
<keyword evidence="1" id="KW-0812">Transmembrane</keyword>
<name>J0X535_9ACTO</name>
<protein>
    <submittedName>
        <fullName evidence="2">Uncharacterized protein</fullName>
    </submittedName>
</protein>
<comment type="caution">
    <text evidence="2">The sequence shown here is derived from an EMBL/GenBank/DDBJ whole genome shotgun (WGS) entry which is preliminary data.</text>
</comment>
<gene>
    <name evidence="2" type="ORF">HMPREF1318_0441</name>
</gene>
<feature type="transmembrane region" description="Helical" evidence="1">
    <location>
        <begin position="69"/>
        <end position="89"/>
    </location>
</feature>
<keyword evidence="1" id="KW-0472">Membrane</keyword>
<dbReference type="RefSeq" id="WP_008731745.1">
    <property type="nucleotide sequence ID" value="NZ_AKFT01000118.1"/>
</dbReference>
<dbReference type="EMBL" id="AKFT01000118">
    <property type="protein sequence ID" value="EJF43751.1"/>
    <property type="molecule type" value="Genomic_DNA"/>
</dbReference>
<dbReference type="AlphaFoldDB" id="J0X535"/>
<feature type="transmembrane region" description="Helical" evidence="1">
    <location>
        <begin position="34"/>
        <end position="57"/>
    </location>
</feature>
<keyword evidence="3" id="KW-1185">Reference proteome</keyword>
<sequence length="126" mass="14484">MDPRRGIAQIIAGGAALAAAYEIREGFFEDDLVLFAVFVVMHATMVVMSVMMFLRAWREIEEFDGPLRFARMWYVLSDVGVILGLYGIAFSRSKYSVVLVIGVFYIWVWVGKWVARHVRKCGWKKQ</sequence>
<dbReference type="Proteomes" id="UP000002941">
    <property type="component" value="Unassembled WGS sequence"/>
</dbReference>